<keyword evidence="1" id="KW-0472">Membrane</keyword>
<dbReference type="OrthoDB" id="3253635at2"/>
<keyword evidence="1" id="KW-1133">Transmembrane helix</keyword>
<dbReference type="Proteomes" id="UP000287547">
    <property type="component" value="Unassembled WGS sequence"/>
</dbReference>
<evidence type="ECO:0000256" key="1">
    <source>
        <dbReference type="SAM" id="Phobius"/>
    </source>
</evidence>
<gene>
    <name evidence="2" type="ORF">DMH04_17865</name>
</gene>
<dbReference type="EMBL" id="QHKI01000013">
    <property type="protein sequence ID" value="RSM85168.1"/>
    <property type="molecule type" value="Genomic_DNA"/>
</dbReference>
<proteinExistence type="predicted"/>
<accession>A0A428ZB19</accession>
<evidence type="ECO:0000313" key="3">
    <source>
        <dbReference type="Proteomes" id="UP000287547"/>
    </source>
</evidence>
<feature type="transmembrane region" description="Helical" evidence="1">
    <location>
        <begin position="163"/>
        <end position="185"/>
    </location>
</feature>
<keyword evidence="1" id="KW-0812">Transmembrane</keyword>
<organism evidence="2 3">
    <name type="scientific">Kibdelosporangium aridum</name>
    <dbReference type="NCBI Taxonomy" id="2030"/>
    <lineage>
        <taxon>Bacteria</taxon>
        <taxon>Bacillati</taxon>
        <taxon>Actinomycetota</taxon>
        <taxon>Actinomycetes</taxon>
        <taxon>Pseudonocardiales</taxon>
        <taxon>Pseudonocardiaceae</taxon>
        <taxon>Kibdelosporangium</taxon>
    </lineage>
</organism>
<reference evidence="2 3" key="1">
    <citation type="submission" date="2018-05" db="EMBL/GenBank/DDBJ databases">
        <title>Evolution of GPA BGCs.</title>
        <authorList>
            <person name="Waglechner N."/>
            <person name="Wright G.D."/>
        </authorList>
    </citation>
    <scope>NUCLEOTIDE SEQUENCE [LARGE SCALE GENOMIC DNA]</scope>
    <source>
        <strain evidence="2 3">A82846</strain>
    </source>
</reference>
<comment type="caution">
    <text evidence="2">The sequence shown here is derived from an EMBL/GenBank/DDBJ whole genome shotgun (WGS) entry which is preliminary data.</text>
</comment>
<dbReference type="AlphaFoldDB" id="A0A428ZB19"/>
<feature type="transmembrane region" description="Helical" evidence="1">
    <location>
        <begin position="36"/>
        <end position="53"/>
    </location>
</feature>
<evidence type="ECO:0000313" key="2">
    <source>
        <dbReference type="EMBL" id="RSM85168.1"/>
    </source>
</evidence>
<sequence>MSVHDTPNKAFEVSPRQAATTAPAHGAIMTTTASKWTAILRIGTGLLFLWAFADKLFGFGYATTSANAWINGGSPTKGFLSRVDVGPFSETLRGWAGGWLTDWLFMLGLLGIGVAVTLGIGLRISAIAGTIMMLMMWVAEWPLDRFTEAGQPTMSTNPIIDYHIIYAIALIVVAVTYAGNTWGFGRKWANLDFVRGNHWLI</sequence>
<name>A0A428ZB19_KIBAR</name>
<protein>
    <submittedName>
        <fullName evidence="2">DoxX family protein</fullName>
    </submittedName>
</protein>
<feature type="transmembrane region" description="Helical" evidence="1">
    <location>
        <begin position="103"/>
        <end position="121"/>
    </location>
</feature>